<keyword evidence="3" id="KW-0964">Secreted</keyword>
<accession>A0ABQ8TCQ6</accession>
<feature type="chain" id="PRO_5045120829" evidence="4">
    <location>
        <begin position="20"/>
        <end position="471"/>
    </location>
</feature>
<sequence>MSAALVLTLASLLAGATVGEQIFETLYEWNLLSYDLPADSYVPQNNLFTGLEVYWDRIFLALPNLRSGVPATLTWLPRPDSPQASYIDKSPALQIMVGRKNQSDSLMAADGDCHHLCKLMAPVRHRWSINDVIGGIRNTPYPGWEWQGTAGNCTGLVSVYRIRVDRCNRLWVLDSGVITTLDNFSPVCPPKIFVFDLKTDTLVRNIILPREVLRPNSLLTNLVIDYEITGTGAGPTLGAGNFYGFHQQPQQTCDDAFLYMTDTANAGIVVYDIKNDAAWRVFHPYMLPHPEHCTYNIAGESFTLPDAVVGIALSPETAPIFGYPTQRQERVLYFQPFAALRLFSIPTSVLQTPPQIDADLRVRLVFEKSSQSASLASDPTDGTLYFNPVSDLAIASLRPGNRRAQVVVQDQQRIQFSSDILITPRDNYNIWFVTSKFQKFFRQTYDPNVINFRVMRIVRTPYSLDPHQALK</sequence>
<evidence type="ECO:0000313" key="6">
    <source>
        <dbReference type="Proteomes" id="UP001148838"/>
    </source>
</evidence>
<name>A0ABQ8TCQ6_PERAM</name>
<protein>
    <submittedName>
        <fullName evidence="5">Uncharacterized protein</fullName>
    </submittedName>
</protein>
<dbReference type="InterPro" id="IPR017996">
    <property type="entry name" value="MRJP/yellow-related"/>
</dbReference>
<evidence type="ECO:0000256" key="3">
    <source>
        <dbReference type="ARBA" id="ARBA00022525"/>
    </source>
</evidence>
<organism evidence="5 6">
    <name type="scientific">Periplaneta americana</name>
    <name type="common">American cockroach</name>
    <name type="synonym">Blatta americana</name>
    <dbReference type="NCBI Taxonomy" id="6978"/>
    <lineage>
        <taxon>Eukaryota</taxon>
        <taxon>Metazoa</taxon>
        <taxon>Ecdysozoa</taxon>
        <taxon>Arthropoda</taxon>
        <taxon>Hexapoda</taxon>
        <taxon>Insecta</taxon>
        <taxon>Pterygota</taxon>
        <taxon>Neoptera</taxon>
        <taxon>Polyneoptera</taxon>
        <taxon>Dictyoptera</taxon>
        <taxon>Blattodea</taxon>
        <taxon>Blattoidea</taxon>
        <taxon>Blattidae</taxon>
        <taxon>Blattinae</taxon>
        <taxon>Periplaneta</taxon>
    </lineage>
</organism>
<dbReference type="Pfam" id="PF03022">
    <property type="entry name" value="MRJP"/>
    <property type="match status" value="2"/>
</dbReference>
<dbReference type="PANTHER" id="PTHR10009:SF19">
    <property type="entry name" value="RE55542P"/>
    <property type="match status" value="1"/>
</dbReference>
<dbReference type="InterPro" id="IPR011042">
    <property type="entry name" value="6-blade_b-propeller_TolB-like"/>
</dbReference>
<keyword evidence="4" id="KW-0732">Signal</keyword>
<keyword evidence="6" id="KW-1185">Reference proteome</keyword>
<evidence type="ECO:0000256" key="4">
    <source>
        <dbReference type="SAM" id="SignalP"/>
    </source>
</evidence>
<dbReference type="Proteomes" id="UP001148838">
    <property type="component" value="Unassembled WGS sequence"/>
</dbReference>
<reference evidence="5 6" key="1">
    <citation type="journal article" date="2022" name="Allergy">
        <title>Genome assembly and annotation of Periplaneta americana reveal a comprehensive cockroach allergen profile.</title>
        <authorList>
            <person name="Wang L."/>
            <person name="Xiong Q."/>
            <person name="Saelim N."/>
            <person name="Wang L."/>
            <person name="Nong W."/>
            <person name="Wan A.T."/>
            <person name="Shi M."/>
            <person name="Liu X."/>
            <person name="Cao Q."/>
            <person name="Hui J.H.L."/>
            <person name="Sookrung N."/>
            <person name="Leung T.F."/>
            <person name="Tungtrongchitr A."/>
            <person name="Tsui S.K.W."/>
        </authorList>
    </citation>
    <scope>NUCLEOTIDE SEQUENCE [LARGE SCALE GENOMIC DNA]</scope>
    <source>
        <strain evidence="5">PWHHKU_190912</strain>
    </source>
</reference>
<gene>
    <name evidence="5" type="ORF">ANN_06117</name>
</gene>
<comment type="caution">
    <text evidence="5">The sequence shown here is derived from an EMBL/GenBank/DDBJ whole genome shotgun (WGS) entry which is preliminary data.</text>
</comment>
<evidence type="ECO:0000313" key="5">
    <source>
        <dbReference type="EMBL" id="KAJ4444325.1"/>
    </source>
</evidence>
<comment type="subcellular location">
    <subcellularLocation>
        <location evidence="1">Secreted</location>
    </subcellularLocation>
</comment>
<dbReference type="EMBL" id="JAJSOF020000011">
    <property type="protein sequence ID" value="KAJ4444325.1"/>
    <property type="molecule type" value="Genomic_DNA"/>
</dbReference>
<evidence type="ECO:0000256" key="1">
    <source>
        <dbReference type="ARBA" id="ARBA00004613"/>
    </source>
</evidence>
<feature type="signal peptide" evidence="4">
    <location>
        <begin position="1"/>
        <end position="19"/>
    </location>
</feature>
<evidence type="ECO:0000256" key="2">
    <source>
        <dbReference type="ARBA" id="ARBA00009127"/>
    </source>
</evidence>
<dbReference type="Gene3D" id="2.120.10.30">
    <property type="entry name" value="TolB, C-terminal domain"/>
    <property type="match status" value="2"/>
</dbReference>
<comment type="similarity">
    <text evidence="2">Belongs to the major royal jelly protein family.</text>
</comment>
<dbReference type="PANTHER" id="PTHR10009">
    <property type="entry name" value="PROTEIN YELLOW-RELATED"/>
    <property type="match status" value="1"/>
</dbReference>
<dbReference type="SUPFAM" id="SSF101898">
    <property type="entry name" value="NHL repeat"/>
    <property type="match status" value="1"/>
</dbReference>
<proteinExistence type="inferred from homology"/>